<dbReference type="EMBL" id="GGEC01022058">
    <property type="protein sequence ID" value="MBX02542.1"/>
    <property type="molecule type" value="Transcribed_RNA"/>
</dbReference>
<dbReference type="EMBL" id="GGEC01022060">
    <property type="protein sequence ID" value="MBX02544.1"/>
    <property type="molecule type" value="Transcribed_RNA"/>
</dbReference>
<organism evidence="1">
    <name type="scientific">Rhizophora mucronata</name>
    <name type="common">Asiatic mangrove</name>
    <dbReference type="NCBI Taxonomy" id="61149"/>
    <lineage>
        <taxon>Eukaryota</taxon>
        <taxon>Viridiplantae</taxon>
        <taxon>Streptophyta</taxon>
        <taxon>Embryophyta</taxon>
        <taxon>Tracheophyta</taxon>
        <taxon>Spermatophyta</taxon>
        <taxon>Magnoliopsida</taxon>
        <taxon>eudicotyledons</taxon>
        <taxon>Gunneridae</taxon>
        <taxon>Pentapetalae</taxon>
        <taxon>rosids</taxon>
        <taxon>fabids</taxon>
        <taxon>Malpighiales</taxon>
        <taxon>Rhizophoraceae</taxon>
        <taxon>Rhizophora</taxon>
    </lineage>
</organism>
<evidence type="ECO:0000313" key="1">
    <source>
        <dbReference type="EMBL" id="MBX02543.1"/>
    </source>
</evidence>
<dbReference type="AlphaFoldDB" id="A0A2P2KA04"/>
<dbReference type="EMBL" id="GGEC01022059">
    <property type="protein sequence ID" value="MBX02543.1"/>
    <property type="molecule type" value="Transcribed_RNA"/>
</dbReference>
<accession>A0A2P2KA04</accession>
<protein>
    <submittedName>
        <fullName evidence="1">Uncharacterized protein</fullName>
    </submittedName>
</protein>
<name>A0A2P2KA04_RHIMU</name>
<sequence length="92" mass="10409">MGIYNIQEQLTIQATSFPCDMYTTNSAKLAEVETSYISILSIPLSYSFSRWNSPQDIRFKKLLGAWPTVWEVFFAGPATTGGKEMIDWLAFS</sequence>
<reference evidence="1" key="1">
    <citation type="submission" date="2018-02" db="EMBL/GenBank/DDBJ databases">
        <title>Rhizophora mucronata_Transcriptome.</title>
        <authorList>
            <person name="Meera S.P."/>
            <person name="Sreeshan A."/>
            <person name="Augustine A."/>
        </authorList>
    </citation>
    <scope>NUCLEOTIDE SEQUENCE</scope>
    <source>
        <tissue evidence="1">Leaf</tissue>
    </source>
</reference>
<proteinExistence type="predicted"/>